<evidence type="ECO:0000256" key="1">
    <source>
        <dbReference type="SAM" id="Coils"/>
    </source>
</evidence>
<dbReference type="PANTHER" id="PTHR43252">
    <property type="entry name" value="TRANSCRIPTIONAL REGULATOR YQJI"/>
    <property type="match status" value="1"/>
</dbReference>
<dbReference type="InterPro" id="IPR018309">
    <property type="entry name" value="Tscrpt_reg_PadR_C"/>
</dbReference>
<evidence type="ECO:0000259" key="3">
    <source>
        <dbReference type="Pfam" id="PF10400"/>
    </source>
</evidence>
<feature type="domain" description="Transcription regulator PadR N-terminal" evidence="2">
    <location>
        <begin position="7"/>
        <end position="80"/>
    </location>
</feature>
<feature type="domain" description="Transcription regulator PadR C-terminal" evidence="3">
    <location>
        <begin position="92"/>
        <end position="177"/>
    </location>
</feature>
<feature type="coiled-coil region" evidence="1">
    <location>
        <begin position="112"/>
        <end position="139"/>
    </location>
</feature>
<evidence type="ECO:0000259" key="2">
    <source>
        <dbReference type="Pfam" id="PF03551"/>
    </source>
</evidence>
<dbReference type="RefSeq" id="WP_066474608.1">
    <property type="nucleotide sequence ID" value="NZ_CBCRUZ010000010.1"/>
</dbReference>
<dbReference type="Gene3D" id="6.10.140.190">
    <property type="match status" value="1"/>
</dbReference>
<reference evidence="4" key="1">
    <citation type="submission" date="2021-07" db="EMBL/GenBank/DDBJ databases">
        <title>Candidatus Kaistella beijingensis sp. nov. isolated from a municipal wastewater treatment plant is involved in sludge foaming.</title>
        <authorList>
            <person name="Song Y."/>
            <person name="Liu S.-J."/>
        </authorList>
    </citation>
    <scope>NUCLEOTIDE SEQUENCE</scope>
    <source>
        <strain evidence="4">DSM 43998</strain>
    </source>
</reference>
<gene>
    <name evidence="4" type="ORF">KV203_00830</name>
</gene>
<dbReference type="Gene3D" id="1.10.10.10">
    <property type="entry name" value="Winged helix-like DNA-binding domain superfamily/Winged helix DNA-binding domain"/>
    <property type="match status" value="1"/>
</dbReference>
<dbReference type="PANTHER" id="PTHR43252:SF4">
    <property type="entry name" value="TRANSCRIPTIONAL REGULATORY PROTEIN"/>
    <property type="match status" value="1"/>
</dbReference>
<dbReference type="SUPFAM" id="SSF46785">
    <property type="entry name" value="Winged helix' DNA-binding domain"/>
    <property type="match status" value="1"/>
</dbReference>
<evidence type="ECO:0000313" key="4">
    <source>
        <dbReference type="EMBL" id="QXQ14047.1"/>
    </source>
</evidence>
<name>A0ABX8S8B1_9ACTN</name>
<dbReference type="Proteomes" id="UP000887023">
    <property type="component" value="Chromosome"/>
</dbReference>
<dbReference type="InterPro" id="IPR005149">
    <property type="entry name" value="Tscrpt_reg_PadR_N"/>
</dbReference>
<dbReference type="InterPro" id="IPR036388">
    <property type="entry name" value="WH-like_DNA-bd_sf"/>
</dbReference>
<dbReference type="Pfam" id="PF10400">
    <property type="entry name" value="Vir_act_alpha_C"/>
    <property type="match status" value="1"/>
</dbReference>
<proteinExistence type="predicted"/>
<keyword evidence="5" id="KW-1185">Reference proteome</keyword>
<protein>
    <submittedName>
        <fullName evidence="4">PadR family transcriptional regulator</fullName>
    </submittedName>
</protein>
<evidence type="ECO:0000313" key="5">
    <source>
        <dbReference type="Proteomes" id="UP000887023"/>
    </source>
</evidence>
<dbReference type="EMBL" id="CP079105">
    <property type="protein sequence ID" value="QXQ14047.1"/>
    <property type="molecule type" value="Genomic_DNA"/>
</dbReference>
<dbReference type="InterPro" id="IPR036390">
    <property type="entry name" value="WH_DNA-bd_sf"/>
</dbReference>
<accession>A0ABX8S8B1</accession>
<sequence>MALCDAILATLLDGEASGYDLTKKFDASTANFWTSTPQQLYRELEKMEANGLISATLVEQEKRPNKKVFRVTDAGRAALRAGNARTPRPTAIRDELLVQVQSMEAGDIEPVLQAIREKKRAAEAKLERYERRRERILDGRSEAEFLATADRIGPYLALARGMFFETENIRWCGFVLDATARRAALRAR</sequence>
<keyword evidence="1" id="KW-0175">Coiled coil</keyword>
<organism evidence="4 5">
    <name type="scientific">Skermania pinensis</name>
    <dbReference type="NCBI Taxonomy" id="39122"/>
    <lineage>
        <taxon>Bacteria</taxon>
        <taxon>Bacillati</taxon>
        <taxon>Actinomycetota</taxon>
        <taxon>Actinomycetes</taxon>
        <taxon>Mycobacteriales</taxon>
        <taxon>Gordoniaceae</taxon>
        <taxon>Skermania</taxon>
    </lineage>
</organism>
<dbReference type="Pfam" id="PF03551">
    <property type="entry name" value="PadR"/>
    <property type="match status" value="1"/>
</dbReference>